<dbReference type="CDD" id="cd00842">
    <property type="entry name" value="MPP_ASMase"/>
    <property type="match status" value="1"/>
</dbReference>
<dbReference type="InterPro" id="IPR029052">
    <property type="entry name" value="Metallo-depent_PP-like"/>
</dbReference>
<evidence type="ECO:0000256" key="6">
    <source>
        <dbReference type="ARBA" id="ARBA00022729"/>
    </source>
</evidence>
<comment type="cofactor">
    <cofactor evidence="1">
        <name>Zn(2+)</name>
        <dbReference type="ChEBI" id="CHEBI:29105"/>
    </cofactor>
</comment>
<evidence type="ECO:0000259" key="12">
    <source>
        <dbReference type="Pfam" id="PF19272"/>
    </source>
</evidence>
<evidence type="ECO:0000256" key="5">
    <source>
        <dbReference type="ARBA" id="ARBA00022723"/>
    </source>
</evidence>
<gene>
    <name evidence="13" type="ORF">X975_11265</name>
</gene>
<dbReference type="SUPFAM" id="SSF56300">
    <property type="entry name" value="Metallo-dependent phosphatases"/>
    <property type="match status" value="1"/>
</dbReference>
<dbReference type="Pfam" id="PF00149">
    <property type="entry name" value="Metallophos"/>
    <property type="match status" value="1"/>
</dbReference>
<comment type="similarity">
    <text evidence="3">Belongs to the acid sphingomyelinase family.</text>
</comment>
<evidence type="ECO:0000256" key="1">
    <source>
        <dbReference type="ARBA" id="ARBA00001947"/>
    </source>
</evidence>
<dbReference type="Proteomes" id="UP000054359">
    <property type="component" value="Unassembled WGS sequence"/>
</dbReference>
<dbReference type="Gene3D" id="3.60.21.10">
    <property type="match status" value="1"/>
</dbReference>
<evidence type="ECO:0000313" key="13">
    <source>
        <dbReference type="EMBL" id="KFM64740.1"/>
    </source>
</evidence>
<evidence type="ECO:0000256" key="8">
    <source>
        <dbReference type="ARBA" id="ARBA00022833"/>
    </source>
</evidence>
<accession>A0A087TI01</accession>
<organism evidence="13 14">
    <name type="scientific">Stegodyphus mimosarum</name>
    <name type="common">African social velvet spider</name>
    <dbReference type="NCBI Taxonomy" id="407821"/>
    <lineage>
        <taxon>Eukaryota</taxon>
        <taxon>Metazoa</taxon>
        <taxon>Ecdysozoa</taxon>
        <taxon>Arthropoda</taxon>
        <taxon>Chelicerata</taxon>
        <taxon>Arachnida</taxon>
        <taxon>Araneae</taxon>
        <taxon>Araneomorphae</taxon>
        <taxon>Entelegynae</taxon>
        <taxon>Eresoidea</taxon>
        <taxon>Eresidae</taxon>
        <taxon>Stegodyphus</taxon>
    </lineage>
</organism>
<feature type="chain" id="PRO_5001829687" evidence="10">
    <location>
        <begin position="24"/>
        <end position="399"/>
    </location>
</feature>
<evidence type="ECO:0000256" key="4">
    <source>
        <dbReference type="ARBA" id="ARBA00022525"/>
    </source>
</evidence>
<dbReference type="EMBL" id="KK115312">
    <property type="protein sequence ID" value="KFM64740.1"/>
    <property type="molecule type" value="Genomic_DNA"/>
</dbReference>
<dbReference type="InterPro" id="IPR004843">
    <property type="entry name" value="Calcineurin-like_PHP"/>
</dbReference>
<evidence type="ECO:0000259" key="11">
    <source>
        <dbReference type="Pfam" id="PF00149"/>
    </source>
</evidence>
<proteinExistence type="inferred from homology"/>
<dbReference type="GO" id="GO:0008081">
    <property type="term" value="F:phosphoric diester hydrolase activity"/>
    <property type="evidence" value="ECO:0007669"/>
    <property type="project" value="TreeGrafter"/>
</dbReference>
<feature type="non-terminal residue" evidence="13">
    <location>
        <position position="399"/>
    </location>
</feature>
<evidence type="ECO:0000256" key="9">
    <source>
        <dbReference type="ARBA" id="ARBA00023180"/>
    </source>
</evidence>
<dbReference type="Pfam" id="PF19272">
    <property type="entry name" value="ASMase_C"/>
    <property type="match status" value="1"/>
</dbReference>
<evidence type="ECO:0000313" key="14">
    <source>
        <dbReference type="Proteomes" id="UP000054359"/>
    </source>
</evidence>
<name>A0A087TI01_STEMI</name>
<keyword evidence="5" id="KW-0479">Metal-binding</keyword>
<dbReference type="GO" id="GO:0046872">
    <property type="term" value="F:metal ion binding"/>
    <property type="evidence" value="ECO:0007669"/>
    <property type="project" value="UniProtKB-KW"/>
</dbReference>
<keyword evidence="6 10" id="KW-0732">Signal</keyword>
<feature type="domain" description="Calcineurin-like phosphoesterase" evidence="11">
    <location>
        <begin position="31"/>
        <end position="292"/>
    </location>
</feature>
<sequence>MKDLLPYLVTVLYLWNYILYANCKDHGIGYFWHITDIHADQNYSRTGNPSNLCHDEYSSYPDNGLYGNFLCDSPQYLVNVTIKSMKDIYPTPDFIIWTGDNLPHTLKFDPDWNVVFEAINNITELLISAFPDVPVFPSIGNHDTFPPNVVLPNETSYSIYDGYLKKGGWDKLLPKTAWSTFLKGGFYSILVRPNLRIISLNTILWYTPNNMTSGLIDPAYQFEWLEMVLKNSSKFSEKVYLIGHVPPGYYNRVEHRELSSPTYHPQYLEMYLQIILQYHEIILGQLYGHLHMDMFQLFQSDNGIFRGSSLLAASVTPWHYIDEYNVSLPVNPSIRLMQYYQNNGVLKDFNQFYLNLTKANDLNKTTEDKKNLYELLYSFANFYGVIDLSTESLVKVYAK</sequence>
<dbReference type="OrthoDB" id="6337601at2759"/>
<comment type="subcellular location">
    <subcellularLocation>
        <location evidence="2">Secreted</location>
    </subcellularLocation>
</comment>
<dbReference type="InterPro" id="IPR041805">
    <property type="entry name" value="ASMase/PPN1_MPP"/>
</dbReference>
<keyword evidence="9" id="KW-0325">Glycoprotein</keyword>
<dbReference type="AlphaFoldDB" id="A0A087TI01"/>
<evidence type="ECO:0000256" key="7">
    <source>
        <dbReference type="ARBA" id="ARBA00022801"/>
    </source>
</evidence>
<evidence type="ECO:0000256" key="3">
    <source>
        <dbReference type="ARBA" id="ARBA00008234"/>
    </source>
</evidence>
<keyword evidence="14" id="KW-1185">Reference proteome</keyword>
<keyword evidence="4" id="KW-0964">Secreted</keyword>
<keyword evidence="8" id="KW-0862">Zinc</keyword>
<feature type="domain" description="Sphingomyelin phosphodiesterase C-terminal" evidence="12">
    <location>
        <begin position="309"/>
        <end position="396"/>
    </location>
</feature>
<dbReference type="STRING" id="407821.A0A087TI01"/>
<dbReference type="PANTHER" id="PTHR10340:SF57">
    <property type="entry name" value="METALLOPHOS DOMAIN-CONTAINING PROTEIN"/>
    <property type="match status" value="1"/>
</dbReference>
<feature type="signal peptide" evidence="10">
    <location>
        <begin position="1"/>
        <end position="23"/>
    </location>
</feature>
<evidence type="ECO:0000256" key="2">
    <source>
        <dbReference type="ARBA" id="ARBA00004613"/>
    </source>
</evidence>
<reference evidence="13 14" key="1">
    <citation type="submission" date="2013-11" db="EMBL/GenBank/DDBJ databases">
        <title>Genome sequencing of Stegodyphus mimosarum.</title>
        <authorList>
            <person name="Bechsgaard J."/>
        </authorList>
    </citation>
    <scope>NUCLEOTIDE SEQUENCE [LARGE SCALE GENOMIC DNA]</scope>
</reference>
<evidence type="ECO:0000256" key="10">
    <source>
        <dbReference type="SAM" id="SignalP"/>
    </source>
</evidence>
<dbReference type="PANTHER" id="PTHR10340">
    <property type="entry name" value="SPHINGOMYELIN PHOSPHODIESTERASE"/>
    <property type="match status" value="1"/>
</dbReference>
<keyword evidence="7" id="KW-0378">Hydrolase</keyword>
<protein>
    <submittedName>
        <fullName evidence="13">Acid sphingomyelinase-like phosphodiesterase 3b</fullName>
    </submittedName>
</protein>
<dbReference type="OMA" id="TAWHCRS"/>
<dbReference type="InterPro" id="IPR045473">
    <property type="entry name" value="ASM_C"/>
</dbReference>
<dbReference type="GO" id="GO:0005615">
    <property type="term" value="C:extracellular space"/>
    <property type="evidence" value="ECO:0007669"/>
    <property type="project" value="TreeGrafter"/>
</dbReference>